<dbReference type="EMBL" id="JBJXBP010000001">
    <property type="protein sequence ID" value="KAL3850034.1"/>
    <property type="molecule type" value="Genomic_DNA"/>
</dbReference>
<proteinExistence type="predicted"/>
<comment type="caution">
    <text evidence="1">The sequence shown here is derived from an EMBL/GenBank/DDBJ whole genome shotgun (WGS) entry which is preliminary data.</text>
</comment>
<protein>
    <submittedName>
        <fullName evidence="1">Uncharacterized protein</fullName>
    </submittedName>
</protein>
<dbReference type="Proteomes" id="UP001634393">
    <property type="component" value="Unassembled WGS sequence"/>
</dbReference>
<organism evidence="1 2">
    <name type="scientific">Penstemon smallii</name>
    <dbReference type="NCBI Taxonomy" id="265156"/>
    <lineage>
        <taxon>Eukaryota</taxon>
        <taxon>Viridiplantae</taxon>
        <taxon>Streptophyta</taxon>
        <taxon>Embryophyta</taxon>
        <taxon>Tracheophyta</taxon>
        <taxon>Spermatophyta</taxon>
        <taxon>Magnoliopsida</taxon>
        <taxon>eudicotyledons</taxon>
        <taxon>Gunneridae</taxon>
        <taxon>Pentapetalae</taxon>
        <taxon>asterids</taxon>
        <taxon>lamiids</taxon>
        <taxon>Lamiales</taxon>
        <taxon>Plantaginaceae</taxon>
        <taxon>Cheloneae</taxon>
        <taxon>Penstemon</taxon>
    </lineage>
</organism>
<evidence type="ECO:0000313" key="1">
    <source>
        <dbReference type="EMBL" id="KAL3850034.1"/>
    </source>
</evidence>
<keyword evidence="2" id="KW-1185">Reference proteome</keyword>
<gene>
    <name evidence="1" type="ORF">ACJIZ3_011916</name>
</gene>
<dbReference type="AlphaFoldDB" id="A0ABD3UKH7"/>
<sequence>MGFNAQISSIQRNYFMGVLCFIFILTSGHVARGIREPLNCIGDCSAFQDCNQACIAKGYRVGGVCLGFSAPQLTCCCTRT</sequence>
<name>A0ABD3UKH7_9LAMI</name>
<dbReference type="InterPro" id="IPR036574">
    <property type="entry name" value="Scorpion_toxin-like_sf"/>
</dbReference>
<accession>A0ABD3UKH7</accession>
<evidence type="ECO:0000313" key="2">
    <source>
        <dbReference type="Proteomes" id="UP001634393"/>
    </source>
</evidence>
<reference evidence="1 2" key="1">
    <citation type="submission" date="2024-12" db="EMBL/GenBank/DDBJ databases">
        <title>The unique morphological basis and parallel evolutionary history of personate flowers in Penstemon.</title>
        <authorList>
            <person name="Depatie T.H."/>
            <person name="Wessinger C.A."/>
        </authorList>
    </citation>
    <scope>NUCLEOTIDE SEQUENCE [LARGE SCALE GENOMIC DNA]</scope>
    <source>
        <strain evidence="1">WTNN_2</strain>
        <tissue evidence="1">Leaf</tissue>
    </source>
</reference>
<dbReference type="Gene3D" id="3.30.30.10">
    <property type="entry name" value="Knottin, scorpion toxin-like"/>
    <property type="match status" value="1"/>
</dbReference>